<evidence type="ECO:0000313" key="11">
    <source>
        <dbReference type="EMBL" id="KAJ2756197.1"/>
    </source>
</evidence>
<evidence type="ECO:0000256" key="7">
    <source>
        <dbReference type="ARBA" id="ARBA00022824"/>
    </source>
</evidence>
<evidence type="ECO:0000256" key="8">
    <source>
        <dbReference type="ARBA" id="ARBA00022989"/>
    </source>
</evidence>
<dbReference type="EC" id="2.7.1.108" evidence="3"/>
<feature type="transmembrane region" description="Helical" evidence="10">
    <location>
        <begin position="365"/>
        <end position="380"/>
    </location>
</feature>
<dbReference type="InterPro" id="IPR032974">
    <property type="entry name" value="Polypren_kinase"/>
</dbReference>
<evidence type="ECO:0000256" key="10">
    <source>
        <dbReference type="SAM" id="Phobius"/>
    </source>
</evidence>
<protein>
    <recommendedName>
        <fullName evidence="3">dolichol kinase</fullName>
        <ecNumber evidence="3">2.7.1.108</ecNumber>
    </recommendedName>
</protein>
<gene>
    <name evidence="11" type="primary">SEC59</name>
    <name evidence="11" type="ORF">GGI19_001033</name>
</gene>
<keyword evidence="9 10" id="KW-0472">Membrane</keyword>
<feature type="transmembrane region" description="Helical" evidence="10">
    <location>
        <begin position="176"/>
        <end position="193"/>
    </location>
</feature>
<feature type="transmembrane region" description="Helical" evidence="10">
    <location>
        <begin position="43"/>
        <end position="63"/>
    </location>
</feature>
<keyword evidence="8 10" id="KW-1133">Transmembrane helix</keyword>
<dbReference type="GO" id="GO:0004168">
    <property type="term" value="F:dolichol kinase activity"/>
    <property type="evidence" value="ECO:0007669"/>
    <property type="project" value="UniProtKB-EC"/>
</dbReference>
<feature type="transmembrane region" description="Helical" evidence="10">
    <location>
        <begin position="83"/>
        <end position="102"/>
    </location>
</feature>
<comment type="subcellular location">
    <subcellularLocation>
        <location evidence="1">Endoplasmic reticulum membrane</location>
        <topology evidence="1">Multi-pass membrane protein</topology>
    </subcellularLocation>
</comment>
<dbReference type="GO" id="GO:0043048">
    <property type="term" value="P:dolichyl monophosphate biosynthetic process"/>
    <property type="evidence" value="ECO:0007669"/>
    <property type="project" value="TreeGrafter"/>
</dbReference>
<feature type="transmembrane region" description="Helical" evidence="10">
    <location>
        <begin position="326"/>
        <end position="345"/>
    </location>
</feature>
<comment type="caution">
    <text evidence="11">The sequence shown here is derived from an EMBL/GenBank/DDBJ whole genome shotgun (WGS) entry which is preliminary data.</text>
</comment>
<feature type="transmembrane region" description="Helical" evidence="10">
    <location>
        <begin position="246"/>
        <end position="270"/>
    </location>
</feature>
<comment type="similarity">
    <text evidence="2">Belongs to the polyprenol kinase family.</text>
</comment>
<name>A0A9W8H5K8_9FUNG</name>
<feature type="transmembrane region" description="Helical" evidence="10">
    <location>
        <begin position="454"/>
        <end position="474"/>
    </location>
</feature>
<proteinExistence type="inferred from homology"/>
<keyword evidence="7" id="KW-0256">Endoplasmic reticulum</keyword>
<keyword evidence="4" id="KW-0808">Transferase</keyword>
<feature type="transmembrane region" description="Helical" evidence="10">
    <location>
        <begin position="486"/>
        <end position="507"/>
    </location>
</feature>
<feature type="transmembrane region" description="Helical" evidence="10">
    <location>
        <begin position="143"/>
        <end position="164"/>
    </location>
</feature>
<evidence type="ECO:0000256" key="9">
    <source>
        <dbReference type="ARBA" id="ARBA00023136"/>
    </source>
</evidence>
<dbReference type="AlphaFoldDB" id="A0A9W8H5K8"/>
<keyword evidence="6 11" id="KW-0418">Kinase</keyword>
<feature type="transmembrane region" description="Helical" evidence="10">
    <location>
        <begin position="513"/>
        <end position="531"/>
    </location>
</feature>
<evidence type="ECO:0000256" key="4">
    <source>
        <dbReference type="ARBA" id="ARBA00022679"/>
    </source>
</evidence>
<accession>A0A9W8H5K8</accession>
<feature type="transmembrane region" description="Helical" evidence="10">
    <location>
        <begin position="426"/>
        <end position="448"/>
    </location>
</feature>
<evidence type="ECO:0000256" key="2">
    <source>
        <dbReference type="ARBA" id="ARBA00010794"/>
    </source>
</evidence>
<dbReference type="Proteomes" id="UP001140011">
    <property type="component" value="Unassembled WGS sequence"/>
</dbReference>
<dbReference type="PANTHER" id="PTHR13205">
    <property type="entry name" value="TRANSMEMBRANE PROTEIN 15-RELATED"/>
    <property type="match status" value="1"/>
</dbReference>
<keyword evidence="5 10" id="KW-0812">Transmembrane</keyword>
<sequence>MTGGNCGSASRQRRQRLFYEACIPALLLALLACRYGVPPNSNSTVLCAVALILSLSSLVLRLVWSSEDSTHPHVYRPGADDGAVWGSLLVPISVLATSVGAAEASADFIPGASRLYPAIVLSLGMSVTFTAHYQWSRIRKTALYVEASCFIWALWLACTIAIGYAGKAALGDTFGLVQSIAVLLIASAAQHAWRNEILRSLPRSFTIGEAAVFTQGLALVAVDFAIQMGYRLQTDSPDSEYWEPHMHVLCLEAVVLGLWMAGSVLARVMATGVLGKRARRGVPGLMVLGSVFGGFGVLALALVSYISQIHPIRWILATTFGSPAHIAVLAYWLALLAVAGAVYAVAQGDVSESTKFMLHVKRKSYHVLAALMFVPGLVYARPLLYMGFAVAVAGFVVAECMRALDLGPCSTSIDAFMRRFIDYRDAGPVVTAHFYLLLGCALPVWLGHGSVSNLAGVLSLGIADTAASLVGMKLGRVRWPGTAKTVEGTVGFCLSLLAAIGVVLWLLKGGEGVGWYWYALVSVVVGVLEALTEQNDNLVVPLCMYALMQALP</sequence>
<feature type="transmembrane region" description="Helical" evidence="10">
    <location>
        <begin position="205"/>
        <end position="226"/>
    </location>
</feature>
<keyword evidence="12" id="KW-1185">Reference proteome</keyword>
<evidence type="ECO:0000256" key="1">
    <source>
        <dbReference type="ARBA" id="ARBA00004477"/>
    </source>
</evidence>
<evidence type="ECO:0000313" key="12">
    <source>
        <dbReference type="Proteomes" id="UP001140011"/>
    </source>
</evidence>
<reference evidence="11" key="1">
    <citation type="submission" date="2022-07" db="EMBL/GenBank/DDBJ databases">
        <title>Phylogenomic reconstructions and comparative analyses of Kickxellomycotina fungi.</title>
        <authorList>
            <person name="Reynolds N.K."/>
            <person name="Stajich J.E."/>
            <person name="Barry K."/>
            <person name="Grigoriev I.V."/>
            <person name="Crous P."/>
            <person name="Smith M.E."/>
        </authorList>
    </citation>
    <scope>NUCLEOTIDE SEQUENCE</scope>
    <source>
        <strain evidence="11">BCRC 34297</strain>
    </source>
</reference>
<evidence type="ECO:0000256" key="6">
    <source>
        <dbReference type="ARBA" id="ARBA00022777"/>
    </source>
</evidence>
<dbReference type="PANTHER" id="PTHR13205:SF15">
    <property type="entry name" value="DOLICHOL KINASE"/>
    <property type="match status" value="1"/>
</dbReference>
<feature type="transmembrane region" description="Helical" evidence="10">
    <location>
        <begin position="282"/>
        <end position="306"/>
    </location>
</feature>
<evidence type="ECO:0000256" key="5">
    <source>
        <dbReference type="ARBA" id="ARBA00022692"/>
    </source>
</evidence>
<dbReference type="GO" id="GO:0005789">
    <property type="term" value="C:endoplasmic reticulum membrane"/>
    <property type="evidence" value="ECO:0007669"/>
    <property type="project" value="UniProtKB-SubCell"/>
</dbReference>
<dbReference type="EMBL" id="JANBUH010000033">
    <property type="protein sequence ID" value="KAJ2756197.1"/>
    <property type="molecule type" value="Genomic_DNA"/>
</dbReference>
<evidence type="ECO:0000256" key="3">
    <source>
        <dbReference type="ARBA" id="ARBA00012132"/>
    </source>
</evidence>
<dbReference type="OrthoDB" id="377083at2759"/>
<organism evidence="11 12">
    <name type="scientific">Coemansia pectinata</name>
    <dbReference type="NCBI Taxonomy" id="1052879"/>
    <lineage>
        <taxon>Eukaryota</taxon>
        <taxon>Fungi</taxon>
        <taxon>Fungi incertae sedis</taxon>
        <taxon>Zoopagomycota</taxon>
        <taxon>Kickxellomycotina</taxon>
        <taxon>Kickxellomycetes</taxon>
        <taxon>Kickxellales</taxon>
        <taxon>Kickxellaceae</taxon>
        <taxon>Coemansia</taxon>
    </lineage>
</organism>
<feature type="transmembrane region" description="Helical" evidence="10">
    <location>
        <begin position="17"/>
        <end position="37"/>
    </location>
</feature>
<feature type="transmembrane region" description="Helical" evidence="10">
    <location>
        <begin position="114"/>
        <end position="131"/>
    </location>
</feature>